<evidence type="ECO:0008006" key="3">
    <source>
        <dbReference type="Google" id="ProtNLM"/>
    </source>
</evidence>
<reference evidence="1 2" key="1">
    <citation type="submission" date="2019-11" db="EMBL/GenBank/DDBJ databases">
        <authorList>
            <person name="Holert J."/>
        </authorList>
    </citation>
    <scope>NUCLEOTIDE SEQUENCE [LARGE SCALE GENOMIC DNA]</scope>
    <source>
        <strain evidence="1">BC5_2</strain>
    </source>
</reference>
<dbReference type="EMBL" id="CACSII010000001">
    <property type="protein sequence ID" value="CAA0083110.1"/>
    <property type="molecule type" value="Genomic_DNA"/>
</dbReference>
<name>A0A5S9MXF9_9GAMM</name>
<evidence type="ECO:0000313" key="2">
    <source>
        <dbReference type="Proteomes" id="UP000434580"/>
    </source>
</evidence>
<evidence type="ECO:0000313" key="1">
    <source>
        <dbReference type="EMBL" id="CAA0083110.1"/>
    </source>
</evidence>
<dbReference type="Proteomes" id="UP000434580">
    <property type="component" value="Unassembled WGS sequence"/>
</dbReference>
<accession>A0A5S9MXF9</accession>
<proteinExistence type="predicted"/>
<gene>
    <name evidence="1" type="ORF">DPBNPPHM_00543</name>
</gene>
<sequence>MRHYVALGFVRVLYTIAQNYKPSHCVMSFTKTVSNIGVGLTMAVSATTAVAHEWDTSRPDSHAPIDVMGDHTHNEGEWMFSYRAMYMQMDGNQIGTKKVSTDRVLEDFMVSPIKMDMTMHMFGAMYASSDDLTWALMIPYLDMTMDHVTRMGAEFRTETSGIGDIKAQALYKVMDNGRDRFHFNFGTSFPTGSINEDGVTPMGKVVLPYPMQLGSGTYDLMPGFTYSALHDDFSFGAQFIATLRTGNNSRGYRLGNRYKAQSWFAVPFASWVSGSIRLAYDYWGDINGQDKRLNPAVIPTARTDLRGGQMFSGAIGFNFVLPVGNRLALEYTAPVYQDLNGPQLATEQGLTFGWQLSL</sequence>
<dbReference type="Pfam" id="PF13557">
    <property type="entry name" value="Phenol_MetA_deg"/>
    <property type="match status" value="1"/>
</dbReference>
<organism evidence="1 2">
    <name type="scientific">BD1-7 clade bacterium</name>
    <dbReference type="NCBI Taxonomy" id="2029982"/>
    <lineage>
        <taxon>Bacteria</taxon>
        <taxon>Pseudomonadati</taxon>
        <taxon>Pseudomonadota</taxon>
        <taxon>Gammaproteobacteria</taxon>
        <taxon>Cellvibrionales</taxon>
        <taxon>Spongiibacteraceae</taxon>
        <taxon>BD1-7 clade</taxon>
    </lineage>
</organism>
<dbReference type="InterPro" id="IPR025737">
    <property type="entry name" value="FApF"/>
</dbReference>
<dbReference type="AlphaFoldDB" id="A0A5S9MXF9"/>
<protein>
    <recommendedName>
        <fullName evidence="3">Alpha-amylase</fullName>
    </recommendedName>
</protein>